<keyword evidence="2" id="KW-1185">Reference proteome</keyword>
<dbReference type="Pfam" id="PF19663">
    <property type="entry name" value="DUF6166"/>
    <property type="match status" value="1"/>
</dbReference>
<reference evidence="1 2" key="1">
    <citation type="submission" date="2021-11" db="EMBL/GenBank/DDBJ databases">
        <title>Draft genome sequence of Actinomycetospora sp. SF1 isolated from the rhizosphere soil.</title>
        <authorList>
            <person name="Duangmal K."/>
            <person name="Chantavorakit T."/>
        </authorList>
    </citation>
    <scope>NUCLEOTIDE SEQUENCE [LARGE SCALE GENOMIC DNA]</scope>
    <source>
        <strain evidence="1 2">TBRC 5722</strain>
    </source>
</reference>
<proteinExistence type="predicted"/>
<comment type="caution">
    <text evidence="1">The sequence shown here is derived from an EMBL/GenBank/DDBJ whole genome shotgun (WGS) entry which is preliminary data.</text>
</comment>
<evidence type="ECO:0000313" key="2">
    <source>
        <dbReference type="Proteomes" id="UP001199469"/>
    </source>
</evidence>
<dbReference type="EMBL" id="JAJNDB010000012">
    <property type="protein sequence ID" value="MCD2198260.1"/>
    <property type="molecule type" value="Genomic_DNA"/>
</dbReference>
<protein>
    <submittedName>
        <fullName evidence="1">Uncharacterized protein</fullName>
    </submittedName>
</protein>
<gene>
    <name evidence="1" type="ORF">LQ327_33335</name>
</gene>
<evidence type="ECO:0000313" key="1">
    <source>
        <dbReference type="EMBL" id="MCD2198260.1"/>
    </source>
</evidence>
<dbReference type="Proteomes" id="UP001199469">
    <property type="component" value="Unassembled WGS sequence"/>
</dbReference>
<organism evidence="1 2">
    <name type="scientific">Actinomycetospora endophytica</name>
    <dbReference type="NCBI Taxonomy" id="2291215"/>
    <lineage>
        <taxon>Bacteria</taxon>
        <taxon>Bacillati</taxon>
        <taxon>Actinomycetota</taxon>
        <taxon>Actinomycetes</taxon>
        <taxon>Pseudonocardiales</taxon>
        <taxon>Pseudonocardiaceae</taxon>
        <taxon>Actinomycetospora</taxon>
    </lineage>
</organism>
<sequence length="83" mass="9348">MLRELERPRDEDGLVEQGFTWGYPGGMGPQTTGDAVLSDALLFTVCIRDKGDLKQLALDFCEDVIAHLPPQDQQWRMSWPTAL</sequence>
<dbReference type="RefSeq" id="WP_230741054.1">
    <property type="nucleotide sequence ID" value="NZ_JAJNDB010000012.1"/>
</dbReference>
<dbReference type="InterPro" id="IPR046164">
    <property type="entry name" value="DUF6166"/>
</dbReference>
<accession>A0ABS8PLA5</accession>
<name>A0ABS8PLA5_9PSEU</name>